<reference evidence="2 3" key="1">
    <citation type="submission" date="2020-08" db="EMBL/GenBank/DDBJ databases">
        <title>Oceanospirillum sp. nov. isolated from marine sediment.</title>
        <authorList>
            <person name="Ji X."/>
        </authorList>
    </citation>
    <scope>NUCLEOTIDE SEQUENCE [LARGE SCALE GENOMIC DNA]</scope>
    <source>
        <strain evidence="2 3">D5</strain>
    </source>
</reference>
<keyword evidence="3" id="KW-1185">Reference proteome</keyword>
<dbReference type="PROSITE" id="PS51464">
    <property type="entry name" value="SIS"/>
    <property type="match status" value="1"/>
</dbReference>
<dbReference type="InterPro" id="IPR035461">
    <property type="entry name" value="GmhA/DiaA"/>
</dbReference>
<dbReference type="RefSeq" id="WP_182810462.1">
    <property type="nucleotide sequence ID" value="NZ_JACJFM010000033.1"/>
</dbReference>
<dbReference type="SUPFAM" id="SSF53697">
    <property type="entry name" value="SIS domain"/>
    <property type="match status" value="1"/>
</dbReference>
<dbReference type="GO" id="GO:1901135">
    <property type="term" value="P:carbohydrate derivative metabolic process"/>
    <property type="evidence" value="ECO:0007669"/>
    <property type="project" value="InterPro"/>
</dbReference>
<dbReference type="AlphaFoldDB" id="A0A839IVJ4"/>
<dbReference type="Pfam" id="PF13580">
    <property type="entry name" value="SIS_2"/>
    <property type="match status" value="1"/>
</dbReference>
<dbReference type="Proteomes" id="UP000565262">
    <property type="component" value="Unassembled WGS sequence"/>
</dbReference>
<dbReference type="InterPro" id="IPR046348">
    <property type="entry name" value="SIS_dom_sf"/>
</dbReference>
<sequence>MSGENDDLLSAFYPGMNPQTAKEISDDDLLTSVQIKVQESLAAKQQFFNDYGDILVQISRTIADAYKAGGRLLTTGNGGSSCDAAHLALEFLHPVTAGRQALPALNLTADVSTITAVANDVGYRHVFVRQLLAQAMPDDVLVIFSTSGNSDNLMAVAQKATELSIKTIGFLGLDGGELQQSGRLTHSLVVECDSVHRIQESHLVAYHILWDLVHTLLANHRIAREIRL</sequence>
<dbReference type="EMBL" id="JACJFM010000033">
    <property type="protein sequence ID" value="MBB1488690.1"/>
    <property type="molecule type" value="Genomic_DNA"/>
</dbReference>
<protein>
    <submittedName>
        <fullName evidence="2">SIS domain-containing protein</fullName>
    </submittedName>
</protein>
<evidence type="ECO:0000259" key="1">
    <source>
        <dbReference type="PROSITE" id="PS51464"/>
    </source>
</evidence>
<organism evidence="2 3">
    <name type="scientific">Oceanospirillum sediminis</name>
    <dbReference type="NCBI Taxonomy" id="2760088"/>
    <lineage>
        <taxon>Bacteria</taxon>
        <taxon>Pseudomonadati</taxon>
        <taxon>Pseudomonadota</taxon>
        <taxon>Gammaproteobacteria</taxon>
        <taxon>Oceanospirillales</taxon>
        <taxon>Oceanospirillaceae</taxon>
        <taxon>Oceanospirillum</taxon>
    </lineage>
</organism>
<accession>A0A839IVJ4</accession>
<evidence type="ECO:0000313" key="2">
    <source>
        <dbReference type="EMBL" id="MBB1488690.1"/>
    </source>
</evidence>
<name>A0A839IVJ4_9GAMM</name>
<dbReference type="PANTHER" id="PTHR30390:SF6">
    <property type="entry name" value="DNAA INITIATOR-ASSOCIATING PROTEIN DIAA"/>
    <property type="match status" value="1"/>
</dbReference>
<dbReference type="CDD" id="cd05006">
    <property type="entry name" value="SIS_GmhA"/>
    <property type="match status" value="1"/>
</dbReference>
<gene>
    <name evidence="2" type="ORF">H4O21_18960</name>
</gene>
<proteinExistence type="predicted"/>
<feature type="domain" description="SIS" evidence="1">
    <location>
        <begin position="62"/>
        <end position="223"/>
    </location>
</feature>
<evidence type="ECO:0000313" key="3">
    <source>
        <dbReference type="Proteomes" id="UP000565262"/>
    </source>
</evidence>
<dbReference type="Gene3D" id="3.40.50.10490">
    <property type="entry name" value="Glucose-6-phosphate isomerase like protein, domain 1"/>
    <property type="match status" value="1"/>
</dbReference>
<dbReference type="GO" id="GO:0097367">
    <property type="term" value="F:carbohydrate derivative binding"/>
    <property type="evidence" value="ECO:0007669"/>
    <property type="project" value="InterPro"/>
</dbReference>
<dbReference type="InterPro" id="IPR050099">
    <property type="entry name" value="SIS_GmhA/DiaA_subfam"/>
</dbReference>
<dbReference type="PANTHER" id="PTHR30390">
    <property type="entry name" value="SEDOHEPTULOSE 7-PHOSPHATE ISOMERASE / DNAA INITIATOR-ASSOCIATING FACTOR FOR REPLICATION INITIATION"/>
    <property type="match status" value="1"/>
</dbReference>
<dbReference type="InterPro" id="IPR001347">
    <property type="entry name" value="SIS_dom"/>
</dbReference>
<comment type="caution">
    <text evidence="2">The sequence shown here is derived from an EMBL/GenBank/DDBJ whole genome shotgun (WGS) entry which is preliminary data.</text>
</comment>